<dbReference type="InParanoid" id="A0A7M7HFN2"/>
<evidence type="ECO:0000256" key="3">
    <source>
        <dbReference type="ARBA" id="ARBA00022692"/>
    </source>
</evidence>
<evidence type="ECO:0000256" key="2">
    <source>
        <dbReference type="ARBA" id="ARBA00006058"/>
    </source>
</evidence>
<dbReference type="RefSeq" id="XP_011662642.1">
    <property type="nucleotide sequence ID" value="XM_011664340.2"/>
</dbReference>
<dbReference type="InterPro" id="IPR008795">
    <property type="entry name" value="Prominin"/>
</dbReference>
<protein>
    <recommendedName>
        <fullName evidence="10">Prominin-1-A-like</fullName>
    </recommendedName>
</protein>
<accession>A0A7M7HFN2</accession>
<evidence type="ECO:0000256" key="7">
    <source>
        <dbReference type="SAM" id="Phobius"/>
    </source>
</evidence>
<name>A0A7M7HFN2_STRPU</name>
<dbReference type="OrthoDB" id="6229420at2759"/>
<reference evidence="8" key="2">
    <citation type="submission" date="2021-01" db="UniProtKB">
        <authorList>
            <consortium name="EnsemblMetazoa"/>
        </authorList>
    </citation>
    <scope>IDENTIFICATION</scope>
</reference>
<sequence>MAVPGTCINRLRLHELVIVCTVLLGTVGLAQGFRESNGRIEWDAFPPEPDYQSGLLQMPHTLRDINRVAVAFIHALPPKELPWDLYRGIINGTVDFSDPMLYVDHTVAFMAMFAIAVIFIIFMPITGIIFCCCRCCDRCGAHMLQREEDNVPWKRAGFACGLLIVSIIMTIGIGISFIANQNISTGLRKVEPNIQTNMDDLLMYVNQTVDEIDFLLDQVDKVKNLAMEKLDNISSAVGQPVRDEIGFKVEPAIYAVKELHRDAYDAHVLLNKTNDLIQDLQLMAMVLTDSMTNERSRLNETLQSQACIQSEGCSAARDLIDLNRLSISTYYNQTNIEDLLMQASEALQSNLTSFAINSQAILDSIPQRIEKEGTSHVQEMKEMVEDLYSGGASDIVNNARSLSQGVIDQITAIFSHISDQPVSEMLYKSLHMAVTYDQYRFYSGIGSVCVFIIIILCNYLGVLFGECGREKRDQPTERGCLSNLGGTLLLAGVAFGFLFSALLMLMTTILFLAGGGTEKGICQPIETRAMLRELVDHPHLLDRGEPSFLGSFLLGDGNQPISAEKIINKCEQNAAILTTIDTNITTTIAELLLNYNKSSFVLESMDLSNFTTLDNRVESSLIRIRDAGDKINISGILQEINQSITKVNLTDYAIILRTTANSVTNMTLSNMLHSHAYQLTTLTNTFVKPMQSKVNVLKSKLTSLQSKTQYLSAMINGTLERVYETESFLRNDGPVILEEEIKRFRDNLVGYLEQTADHIIYELTTDFGHCRPIASVYSSLDMVLCDYTSDSLNSLWFTLGGCVLLLIPSIVLAVKLSKYYRRMKFFEDIYGENDLDTLPMKAYEPNREFSS</sequence>
<dbReference type="CTD" id="8842"/>
<dbReference type="OMA" id="CGNTKER"/>
<keyword evidence="5 7" id="KW-0472">Membrane</keyword>
<dbReference type="AlphaFoldDB" id="A0A7M7HFN2"/>
<dbReference type="GO" id="GO:0005902">
    <property type="term" value="C:microvillus"/>
    <property type="evidence" value="ECO:0000318"/>
    <property type="project" value="GO_Central"/>
</dbReference>
<evidence type="ECO:0000256" key="5">
    <source>
        <dbReference type="ARBA" id="ARBA00023136"/>
    </source>
</evidence>
<evidence type="ECO:0000256" key="4">
    <source>
        <dbReference type="ARBA" id="ARBA00022989"/>
    </source>
</evidence>
<organism evidence="8 9">
    <name type="scientific">Strongylocentrotus purpuratus</name>
    <name type="common">Purple sea urchin</name>
    <dbReference type="NCBI Taxonomy" id="7668"/>
    <lineage>
        <taxon>Eukaryota</taxon>
        <taxon>Metazoa</taxon>
        <taxon>Echinodermata</taxon>
        <taxon>Eleutherozoa</taxon>
        <taxon>Echinozoa</taxon>
        <taxon>Echinoidea</taxon>
        <taxon>Euechinoidea</taxon>
        <taxon>Echinacea</taxon>
        <taxon>Camarodonta</taxon>
        <taxon>Echinidea</taxon>
        <taxon>Strongylocentrotidae</taxon>
        <taxon>Strongylocentrotus</taxon>
    </lineage>
</organism>
<dbReference type="EnsemblMetazoa" id="XM_011664341">
    <property type="protein sequence ID" value="XP_011662643"/>
    <property type="gene ID" value="LOC577068"/>
</dbReference>
<feature type="transmembrane region" description="Helical" evidence="7">
    <location>
        <begin position="12"/>
        <end position="33"/>
    </location>
</feature>
<evidence type="ECO:0000313" key="8">
    <source>
        <dbReference type="EnsemblMetazoa" id="XP_011662643"/>
    </source>
</evidence>
<dbReference type="Proteomes" id="UP000007110">
    <property type="component" value="Unassembled WGS sequence"/>
</dbReference>
<evidence type="ECO:0008006" key="10">
    <source>
        <dbReference type="Google" id="ProtNLM"/>
    </source>
</evidence>
<keyword evidence="9" id="KW-1185">Reference proteome</keyword>
<dbReference type="GO" id="GO:0016324">
    <property type="term" value="C:apical plasma membrane"/>
    <property type="evidence" value="ECO:0000318"/>
    <property type="project" value="GO_Central"/>
</dbReference>
<dbReference type="Pfam" id="PF05478">
    <property type="entry name" value="Prominin"/>
    <property type="match status" value="1"/>
</dbReference>
<keyword evidence="3 7" id="KW-0812">Transmembrane</keyword>
<dbReference type="GO" id="GO:0071914">
    <property type="term" value="C:prominosome"/>
    <property type="evidence" value="ECO:0000318"/>
    <property type="project" value="GO_Central"/>
</dbReference>
<dbReference type="EnsemblMetazoa" id="XM_011664340">
    <property type="protein sequence ID" value="XP_011662642"/>
    <property type="gene ID" value="LOC577068"/>
</dbReference>
<dbReference type="FunCoup" id="A0A7M7HFN2">
    <property type="interactions" value="577"/>
</dbReference>
<evidence type="ECO:0000313" key="9">
    <source>
        <dbReference type="Proteomes" id="UP000007110"/>
    </source>
</evidence>
<feature type="transmembrane region" description="Helical" evidence="7">
    <location>
        <begin position="441"/>
        <end position="465"/>
    </location>
</feature>
<feature type="transmembrane region" description="Helical" evidence="7">
    <location>
        <begin position="156"/>
        <end position="179"/>
    </location>
</feature>
<feature type="transmembrane region" description="Helical" evidence="7">
    <location>
        <begin position="486"/>
        <end position="513"/>
    </location>
</feature>
<dbReference type="GeneID" id="577068"/>
<proteinExistence type="inferred from homology"/>
<reference evidence="9" key="1">
    <citation type="submission" date="2015-02" db="EMBL/GenBank/DDBJ databases">
        <title>Genome sequencing for Strongylocentrotus purpuratus.</title>
        <authorList>
            <person name="Murali S."/>
            <person name="Liu Y."/>
            <person name="Vee V."/>
            <person name="English A."/>
            <person name="Wang M."/>
            <person name="Skinner E."/>
            <person name="Han Y."/>
            <person name="Muzny D.M."/>
            <person name="Worley K.C."/>
            <person name="Gibbs R.A."/>
        </authorList>
    </citation>
    <scope>NUCLEOTIDE SEQUENCE</scope>
</reference>
<dbReference type="PANTHER" id="PTHR22730">
    <property type="entry name" value="PROMININ PROM PROTEIN"/>
    <property type="match status" value="1"/>
</dbReference>
<comment type="subcellular location">
    <subcellularLocation>
        <location evidence="1">Membrane</location>
        <topology evidence="1">Multi-pass membrane protein</topology>
    </subcellularLocation>
</comment>
<dbReference type="PANTHER" id="PTHR22730:SF1">
    <property type="entry name" value="PROMININ-LIKE PROTEIN"/>
    <property type="match status" value="1"/>
</dbReference>
<dbReference type="GO" id="GO:0015485">
    <property type="term" value="F:cholesterol binding"/>
    <property type="evidence" value="ECO:0000318"/>
    <property type="project" value="GO_Central"/>
</dbReference>
<dbReference type="RefSeq" id="XP_011662643.1">
    <property type="nucleotide sequence ID" value="XM_011664341.2"/>
</dbReference>
<dbReference type="GO" id="GO:0005929">
    <property type="term" value="C:cilium"/>
    <property type="evidence" value="ECO:0000318"/>
    <property type="project" value="GO_Central"/>
</dbReference>
<keyword evidence="4 7" id="KW-1133">Transmembrane helix</keyword>
<dbReference type="KEGG" id="spu:577068"/>
<evidence type="ECO:0000256" key="6">
    <source>
        <dbReference type="ARBA" id="ARBA00023180"/>
    </source>
</evidence>
<feature type="transmembrane region" description="Helical" evidence="7">
    <location>
        <begin position="795"/>
        <end position="814"/>
    </location>
</feature>
<keyword evidence="6" id="KW-0325">Glycoprotein</keyword>
<evidence type="ECO:0000256" key="1">
    <source>
        <dbReference type="ARBA" id="ARBA00004141"/>
    </source>
</evidence>
<dbReference type="GO" id="GO:0009986">
    <property type="term" value="C:cell surface"/>
    <property type="evidence" value="ECO:0000318"/>
    <property type="project" value="GO_Central"/>
</dbReference>
<comment type="similarity">
    <text evidence="2">Belongs to the prominin family.</text>
</comment>
<feature type="transmembrane region" description="Helical" evidence="7">
    <location>
        <begin position="107"/>
        <end position="135"/>
    </location>
</feature>